<dbReference type="InterPro" id="IPR036157">
    <property type="entry name" value="dUTPase-like_sf"/>
</dbReference>
<dbReference type="SUPFAM" id="SSF51283">
    <property type="entry name" value="dUTPase-like"/>
    <property type="match status" value="1"/>
</dbReference>
<dbReference type="Gene3D" id="2.70.40.10">
    <property type="match status" value="1"/>
</dbReference>
<reference evidence="1" key="1">
    <citation type="journal article" date="2023" name="Mol. Phylogenet. Evol.">
        <title>Genome-scale phylogeny and comparative genomics of the fungal order Sordariales.</title>
        <authorList>
            <person name="Hensen N."/>
            <person name="Bonometti L."/>
            <person name="Westerberg I."/>
            <person name="Brannstrom I.O."/>
            <person name="Guillou S."/>
            <person name="Cros-Aarteil S."/>
            <person name="Calhoun S."/>
            <person name="Haridas S."/>
            <person name="Kuo A."/>
            <person name="Mondo S."/>
            <person name="Pangilinan J."/>
            <person name="Riley R."/>
            <person name="LaButti K."/>
            <person name="Andreopoulos B."/>
            <person name="Lipzen A."/>
            <person name="Chen C."/>
            <person name="Yan M."/>
            <person name="Daum C."/>
            <person name="Ng V."/>
            <person name="Clum A."/>
            <person name="Steindorff A."/>
            <person name="Ohm R.A."/>
            <person name="Martin F."/>
            <person name="Silar P."/>
            <person name="Natvig D.O."/>
            <person name="Lalanne C."/>
            <person name="Gautier V."/>
            <person name="Ament-Velasquez S.L."/>
            <person name="Kruys A."/>
            <person name="Hutchinson M.I."/>
            <person name="Powell A.J."/>
            <person name="Barry K."/>
            <person name="Miller A.N."/>
            <person name="Grigoriev I.V."/>
            <person name="Debuchy R."/>
            <person name="Gladieux P."/>
            <person name="Hiltunen Thoren M."/>
            <person name="Johannesson H."/>
        </authorList>
    </citation>
    <scope>NUCLEOTIDE SEQUENCE</scope>
    <source>
        <strain evidence="1">CBS 232.78</strain>
    </source>
</reference>
<gene>
    <name evidence="1" type="ORF">B0H63DRAFT_500677</name>
</gene>
<dbReference type="Proteomes" id="UP001285441">
    <property type="component" value="Unassembled WGS sequence"/>
</dbReference>
<name>A0AAE0U1E5_9PEZI</name>
<comment type="caution">
    <text evidence="1">The sequence shown here is derived from an EMBL/GenBank/DDBJ whole genome shotgun (WGS) entry which is preliminary data.</text>
</comment>
<evidence type="ECO:0008006" key="3">
    <source>
        <dbReference type="Google" id="ProtNLM"/>
    </source>
</evidence>
<reference evidence="1" key="2">
    <citation type="submission" date="2023-06" db="EMBL/GenBank/DDBJ databases">
        <authorList>
            <consortium name="Lawrence Berkeley National Laboratory"/>
            <person name="Haridas S."/>
            <person name="Hensen N."/>
            <person name="Bonometti L."/>
            <person name="Westerberg I."/>
            <person name="Brannstrom I.O."/>
            <person name="Guillou S."/>
            <person name="Cros-Aarteil S."/>
            <person name="Calhoun S."/>
            <person name="Kuo A."/>
            <person name="Mondo S."/>
            <person name="Pangilinan J."/>
            <person name="Riley R."/>
            <person name="LaButti K."/>
            <person name="Andreopoulos B."/>
            <person name="Lipzen A."/>
            <person name="Chen C."/>
            <person name="Yanf M."/>
            <person name="Daum C."/>
            <person name="Ng V."/>
            <person name="Clum A."/>
            <person name="Steindorff A."/>
            <person name="Ohm R."/>
            <person name="Martin F."/>
            <person name="Silar P."/>
            <person name="Natvig D."/>
            <person name="Lalanne C."/>
            <person name="Gautier V."/>
            <person name="Ament-velasquez S.L."/>
            <person name="Kruys A."/>
            <person name="Hutchinson M.I."/>
            <person name="Powell A.J."/>
            <person name="Barry K."/>
            <person name="Miller A.N."/>
            <person name="Grigoriev I.V."/>
            <person name="Debuchy R."/>
            <person name="Gladieux P."/>
            <person name="Thoren M.H."/>
            <person name="Johannesson H."/>
        </authorList>
    </citation>
    <scope>NUCLEOTIDE SEQUENCE</scope>
    <source>
        <strain evidence="1">CBS 232.78</strain>
    </source>
</reference>
<sequence length="142" mass="15521">MRHCPYIRSVTHQLQPCGADLSLDRTASASTSELPFDRATDAVNLTQGAYLVEFDKTVFVRSSLWRSGAVVTAGVVDAGYKSALGAYLDIKNPAWIVLCRNAKLGQITQHNLNEKVDGHHGIYQFAENSVELDGPSGFVARR</sequence>
<dbReference type="AlphaFoldDB" id="A0AAE0U1E5"/>
<proteinExistence type="predicted"/>
<protein>
    <recommendedName>
        <fullName evidence="3">dUTPase-like domain-containing protein</fullName>
    </recommendedName>
</protein>
<evidence type="ECO:0000313" key="1">
    <source>
        <dbReference type="EMBL" id="KAK3387352.1"/>
    </source>
</evidence>
<dbReference type="EMBL" id="JAULSW010000003">
    <property type="protein sequence ID" value="KAK3387352.1"/>
    <property type="molecule type" value="Genomic_DNA"/>
</dbReference>
<accession>A0AAE0U1E5</accession>
<evidence type="ECO:0000313" key="2">
    <source>
        <dbReference type="Proteomes" id="UP001285441"/>
    </source>
</evidence>
<keyword evidence="2" id="KW-1185">Reference proteome</keyword>
<organism evidence="1 2">
    <name type="scientific">Podospora didyma</name>
    <dbReference type="NCBI Taxonomy" id="330526"/>
    <lineage>
        <taxon>Eukaryota</taxon>
        <taxon>Fungi</taxon>
        <taxon>Dikarya</taxon>
        <taxon>Ascomycota</taxon>
        <taxon>Pezizomycotina</taxon>
        <taxon>Sordariomycetes</taxon>
        <taxon>Sordariomycetidae</taxon>
        <taxon>Sordariales</taxon>
        <taxon>Podosporaceae</taxon>
        <taxon>Podospora</taxon>
    </lineage>
</organism>